<dbReference type="Pfam" id="PF03259">
    <property type="entry name" value="Robl_LC7"/>
    <property type="match status" value="1"/>
</dbReference>
<sequence>MSEVDETIKRLQSHKGVTGLIVIDKEGIPMRTTLDNSTTVQYAGLITQLAAKARSVVRDIDPQNDLTFVRVRSKKYEIIIAPEKEFLLIVIQNPNE</sequence>
<keyword evidence="5 10" id="KW-0493">Microtubule</keyword>
<evidence type="ECO:0000313" key="13">
    <source>
        <dbReference type="EMBL" id="CBY34823.1"/>
    </source>
</evidence>
<evidence type="ECO:0000256" key="1">
    <source>
        <dbReference type="ARBA" id="ARBA00004245"/>
    </source>
</evidence>
<accession>E4YH49</accession>
<name>E4YH49_OIKDI</name>
<dbReference type="GO" id="GO:0005868">
    <property type="term" value="C:cytoplasmic dynein complex"/>
    <property type="evidence" value="ECO:0007669"/>
    <property type="project" value="UniProtKB-UniRule"/>
</dbReference>
<comment type="subcellular location">
    <subcellularLocation>
        <location evidence="1 10">Cytoplasm</location>
        <location evidence="1 10">Cytoskeleton</location>
    </subcellularLocation>
</comment>
<dbReference type="InterPro" id="IPR016561">
    <property type="entry name" value="DYNLRB1/2"/>
</dbReference>
<keyword evidence="3 10" id="KW-0813">Transport</keyword>
<dbReference type="FunFam" id="3.30.450.30:FF:000029">
    <property type="entry name" value="Dynein light chain roadblock"/>
    <property type="match status" value="1"/>
</dbReference>
<comment type="similarity">
    <text evidence="2 10">Belongs to the GAMAD family.</text>
</comment>
<organism evidence="13">
    <name type="scientific">Oikopleura dioica</name>
    <name type="common">Tunicate</name>
    <dbReference type="NCBI Taxonomy" id="34765"/>
    <lineage>
        <taxon>Eukaryota</taxon>
        <taxon>Metazoa</taxon>
        <taxon>Chordata</taxon>
        <taxon>Tunicata</taxon>
        <taxon>Appendicularia</taxon>
        <taxon>Copelata</taxon>
        <taxon>Oikopleuridae</taxon>
        <taxon>Oikopleura</taxon>
    </lineage>
</organism>
<dbReference type="GO" id="GO:0005737">
    <property type="term" value="C:cytoplasm"/>
    <property type="evidence" value="ECO:0007669"/>
    <property type="project" value="UniProtKB-UniRule"/>
</dbReference>
<dbReference type="EMBL" id="OU015569">
    <property type="protein sequence ID" value="CAG5097358.1"/>
    <property type="molecule type" value="Genomic_DNA"/>
</dbReference>
<dbReference type="Proteomes" id="UP001158576">
    <property type="component" value="Chromosome XSR"/>
</dbReference>
<dbReference type="GO" id="GO:0007018">
    <property type="term" value="P:microtubule-based movement"/>
    <property type="evidence" value="ECO:0007669"/>
    <property type="project" value="UniProtKB-UniRule"/>
</dbReference>
<evidence type="ECO:0000256" key="8">
    <source>
        <dbReference type="ARBA" id="ARBA00023212"/>
    </source>
</evidence>
<evidence type="ECO:0000256" key="5">
    <source>
        <dbReference type="ARBA" id="ARBA00022701"/>
    </source>
</evidence>
<evidence type="ECO:0000256" key="3">
    <source>
        <dbReference type="ARBA" id="ARBA00022448"/>
    </source>
</evidence>
<dbReference type="Gene3D" id="3.30.450.30">
    <property type="entry name" value="Dynein light chain 2a, cytoplasmic"/>
    <property type="match status" value="1"/>
</dbReference>
<dbReference type="PANTHER" id="PTHR10779">
    <property type="entry name" value="DYNEIN LIGHT CHAIN ROADBLOCK"/>
    <property type="match status" value="1"/>
</dbReference>
<keyword evidence="14" id="KW-1185">Reference proteome</keyword>
<dbReference type="PIRSF" id="PIRSF009998">
    <property type="entry name" value="DLC7"/>
    <property type="match status" value="1"/>
</dbReference>
<keyword evidence="4 10" id="KW-0963">Cytoplasm</keyword>
<comment type="function">
    <text evidence="9">Acts as one of several non-catalytic accessory components of the cytoplasmic dynein 1 complex that are thought to be involved in linking dynein to cargos and to adapter proteins that regulate dynein function. Cytoplasmic dynein 1 acts as a motor for the intracellular retrograde motility of vesicles and organelles along microtubules.</text>
</comment>
<dbReference type="Proteomes" id="UP000011014">
    <property type="component" value="Unassembled WGS sequence"/>
</dbReference>
<keyword evidence="8 10" id="KW-0206">Cytoskeleton</keyword>
<dbReference type="SUPFAM" id="SSF103196">
    <property type="entry name" value="Roadblock/LC7 domain"/>
    <property type="match status" value="1"/>
</dbReference>
<dbReference type="OrthoDB" id="9985637at2759"/>
<evidence type="ECO:0000313" key="12">
    <source>
        <dbReference type="EMBL" id="CAG5097358.1"/>
    </source>
</evidence>
<reference evidence="13" key="1">
    <citation type="journal article" date="2010" name="Science">
        <title>Plasticity of animal genome architecture unmasked by rapid evolution of a pelagic tunicate.</title>
        <authorList>
            <person name="Denoeud F."/>
            <person name="Henriet S."/>
            <person name="Mungpakdee S."/>
            <person name="Aury J.M."/>
            <person name="Da Silva C."/>
            <person name="Brinkmann H."/>
            <person name="Mikhaleva J."/>
            <person name="Olsen L.C."/>
            <person name="Jubin C."/>
            <person name="Canestro C."/>
            <person name="Bouquet J.M."/>
            <person name="Danks G."/>
            <person name="Poulain J."/>
            <person name="Campsteijn C."/>
            <person name="Adamski M."/>
            <person name="Cross I."/>
            <person name="Yadetie F."/>
            <person name="Muffato M."/>
            <person name="Louis A."/>
            <person name="Butcher S."/>
            <person name="Tsagkogeorga G."/>
            <person name="Konrad A."/>
            <person name="Singh S."/>
            <person name="Jensen M.F."/>
            <person name="Cong E.H."/>
            <person name="Eikeseth-Otteraa H."/>
            <person name="Noel B."/>
            <person name="Anthouard V."/>
            <person name="Porcel B.M."/>
            <person name="Kachouri-Lafond R."/>
            <person name="Nishino A."/>
            <person name="Ugolini M."/>
            <person name="Chourrout P."/>
            <person name="Nishida H."/>
            <person name="Aasland R."/>
            <person name="Huzurbazar S."/>
            <person name="Westhof E."/>
            <person name="Delsuc F."/>
            <person name="Lehrach H."/>
            <person name="Reinhardt R."/>
            <person name="Weissenbach J."/>
            <person name="Roy S.W."/>
            <person name="Artiguenave F."/>
            <person name="Postlethwait J.H."/>
            <person name="Manak J.R."/>
            <person name="Thompson E.M."/>
            <person name="Jaillon O."/>
            <person name="Du Pasquier L."/>
            <person name="Boudinot P."/>
            <person name="Liberles D.A."/>
            <person name="Volff J.N."/>
            <person name="Philippe H."/>
            <person name="Lenhard B."/>
            <person name="Roest Crollius H."/>
            <person name="Wincker P."/>
            <person name="Chourrout D."/>
        </authorList>
    </citation>
    <scope>NUCLEOTIDE SEQUENCE [LARGE SCALE GENOMIC DNA]</scope>
</reference>
<dbReference type="InterPro" id="IPR004942">
    <property type="entry name" value="Roadblock/LAMTOR2_dom"/>
</dbReference>
<dbReference type="GO" id="GO:0045505">
    <property type="term" value="F:dynein intermediate chain binding"/>
    <property type="evidence" value="ECO:0007669"/>
    <property type="project" value="UniProtKB-UniRule"/>
</dbReference>
<evidence type="ECO:0000313" key="14">
    <source>
        <dbReference type="Proteomes" id="UP001158576"/>
    </source>
</evidence>
<evidence type="ECO:0000256" key="6">
    <source>
        <dbReference type="ARBA" id="ARBA00023017"/>
    </source>
</evidence>
<gene>
    <name evidence="13" type="ORF">GSOID_T00024860001</name>
    <name evidence="12" type="ORF">OKIOD_LOCUS6600</name>
</gene>
<feature type="domain" description="Roadblock/LAMTOR2" evidence="11">
    <location>
        <begin position="4"/>
        <end position="92"/>
    </location>
</feature>
<protein>
    <recommendedName>
        <fullName evidence="10">Dynein light chain roadblock</fullName>
    </recommendedName>
</protein>
<proteinExistence type="inferred from homology"/>
<dbReference type="AlphaFoldDB" id="E4YH49"/>
<dbReference type="GO" id="GO:0005874">
    <property type="term" value="C:microtubule"/>
    <property type="evidence" value="ECO:0007669"/>
    <property type="project" value="UniProtKB-UniRule"/>
</dbReference>
<evidence type="ECO:0000256" key="9">
    <source>
        <dbReference type="ARBA" id="ARBA00025362"/>
    </source>
</evidence>
<dbReference type="SMART" id="SM00960">
    <property type="entry name" value="Robl_LC7"/>
    <property type="match status" value="1"/>
</dbReference>
<dbReference type="EMBL" id="FN654548">
    <property type="protein sequence ID" value="CBY34823.1"/>
    <property type="molecule type" value="Genomic_DNA"/>
</dbReference>
<evidence type="ECO:0000259" key="11">
    <source>
        <dbReference type="SMART" id="SM00960"/>
    </source>
</evidence>
<evidence type="ECO:0000256" key="4">
    <source>
        <dbReference type="ARBA" id="ARBA00022490"/>
    </source>
</evidence>
<reference evidence="12 14" key="2">
    <citation type="submission" date="2021-04" db="EMBL/GenBank/DDBJ databases">
        <authorList>
            <person name="Bliznina A."/>
        </authorList>
    </citation>
    <scope>NUCLEOTIDE SEQUENCE [LARGE SCALE GENOMIC DNA]</scope>
</reference>
<evidence type="ECO:0000256" key="10">
    <source>
        <dbReference type="PIRNR" id="PIRNR009998"/>
    </source>
</evidence>
<evidence type="ECO:0000256" key="7">
    <source>
        <dbReference type="ARBA" id="ARBA00023175"/>
    </source>
</evidence>
<keyword evidence="6 10" id="KW-0243">Dynein</keyword>
<evidence type="ECO:0000256" key="2">
    <source>
        <dbReference type="ARBA" id="ARBA00007191"/>
    </source>
</evidence>
<keyword evidence="7 10" id="KW-0505">Motor protein</keyword>